<evidence type="ECO:0000256" key="2">
    <source>
        <dbReference type="SAM" id="SignalP"/>
    </source>
</evidence>
<sequence length="209" mass="24713">MQQSAIKMKLLLVCIAVCYPTVSAQVSQQEYIIVHNMGTLLDDCIALVQPDDAMDKVSVYSYTFQAMLNVLIDATFHQKDKKKLAHFYQIFSHMAAASFAFKTRCPIFKNPQQGNLRLSGLLSGQGVGGGARTRDRRVPADLRADSLATVPPKRRRRRRRRGRGRRKKRWNRRKTRRRTKRIWKRRKMRRRSRRVECKWRRTKRRKENK</sequence>
<keyword evidence="4" id="KW-1185">Reference proteome</keyword>
<feature type="compositionally biased region" description="Basic residues" evidence="1">
    <location>
        <begin position="152"/>
        <end position="193"/>
    </location>
</feature>
<proteinExistence type="predicted"/>
<dbReference type="Proteomes" id="UP000735302">
    <property type="component" value="Unassembled WGS sequence"/>
</dbReference>
<name>A0AAV4A439_9GAST</name>
<comment type="caution">
    <text evidence="3">The sequence shown here is derived from an EMBL/GenBank/DDBJ whole genome shotgun (WGS) entry which is preliminary data.</text>
</comment>
<feature type="signal peptide" evidence="2">
    <location>
        <begin position="1"/>
        <end position="24"/>
    </location>
</feature>
<evidence type="ECO:0000313" key="4">
    <source>
        <dbReference type="Proteomes" id="UP000735302"/>
    </source>
</evidence>
<feature type="compositionally biased region" description="Basic and acidic residues" evidence="1">
    <location>
        <begin position="132"/>
        <end position="144"/>
    </location>
</feature>
<feature type="region of interest" description="Disordered" evidence="1">
    <location>
        <begin position="126"/>
        <end position="209"/>
    </location>
</feature>
<evidence type="ECO:0000313" key="3">
    <source>
        <dbReference type="EMBL" id="GFO01652.1"/>
    </source>
</evidence>
<keyword evidence="2" id="KW-0732">Signal</keyword>
<feature type="chain" id="PRO_5043450166" evidence="2">
    <location>
        <begin position="25"/>
        <end position="209"/>
    </location>
</feature>
<dbReference type="AlphaFoldDB" id="A0AAV4A439"/>
<evidence type="ECO:0000256" key="1">
    <source>
        <dbReference type="SAM" id="MobiDB-lite"/>
    </source>
</evidence>
<accession>A0AAV4A439</accession>
<reference evidence="3 4" key="1">
    <citation type="journal article" date="2021" name="Elife">
        <title>Chloroplast acquisition without the gene transfer in kleptoplastic sea slugs, Plakobranchus ocellatus.</title>
        <authorList>
            <person name="Maeda T."/>
            <person name="Takahashi S."/>
            <person name="Yoshida T."/>
            <person name="Shimamura S."/>
            <person name="Takaki Y."/>
            <person name="Nagai Y."/>
            <person name="Toyoda A."/>
            <person name="Suzuki Y."/>
            <person name="Arimoto A."/>
            <person name="Ishii H."/>
            <person name="Satoh N."/>
            <person name="Nishiyama T."/>
            <person name="Hasebe M."/>
            <person name="Maruyama T."/>
            <person name="Minagawa J."/>
            <person name="Obokata J."/>
            <person name="Shigenobu S."/>
        </authorList>
    </citation>
    <scope>NUCLEOTIDE SEQUENCE [LARGE SCALE GENOMIC DNA]</scope>
</reference>
<dbReference type="EMBL" id="BLXT01003538">
    <property type="protein sequence ID" value="GFO01652.1"/>
    <property type="molecule type" value="Genomic_DNA"/>
</dbReference>
<gene>
    <name evidence="3" type="ORF">PoB_002815700</name>
</gene>
<organism evidence="3 4">
    <name type="scientific">Plakobranchus ocellatus</name>
    <dbReference type="NCBI Taxonomy" id="259542"/>
    <lineage>
        <taxon>Eukaryota</taxon>
        <taxon>Metazoa</taxon>
        <taxon>Spiralia</taxon>
        <taxon>Lophotrochozoa</taxon>
        <taxon>Mollusca</taxon>
        <taxon>Gastropoda</taxon>
        <taxon>Heterobranchia</taxon>
        <taxon>Euthyneura</taxon>
        <taxon>Panpulmonata</taxon>
        <taxon>Sacoglossa</taxon>
        <taxon>Placobranchoidea</taxon>
        <taxon>Plakobranchidae</taxon>
        <taxon>Plakobranchus</taxon>
    </lineage>
</organism>
<feature type="compositionally biased region" description="Basic residues" evidence="1">
    <location>
        <begin position="200"/>
        <end position="209"/>
    </location>
</feature>
<protein>
    <submittedName>
        <fullName evidence="3">Uncharacterized protein</fullName>
    </submittedName>
</protein>